<comment type="similarity">
    <text evidence="2 12">Belongs to the SPT4 family.</text>
</comment>
<evidence type="ECO:0000256" key="8">
    <source>
        <dbReference type="ARBA" id="ARBA00023015"/>
    </source>
</evidence>
<evidence type="ECO:0000313" key="14">
    <source>
        <dbReference type="EMBL" id="CAD7084066.1"/>
    </source>
</evidence>
<evidence type="ECO:0000256" key="11">
    <source>
        <dbReference type="ARBA" id="ARBA00023242"/>
    </source>
</evidence>
<proteinExistence type="inferred from homology"/>
<organism evidence="14 15">
    <name type="scientific">Hermetia illucens</name>
    <name type="common">Black soldier fly</name>
    <dbReference type="NCBI Taxonomy" id="343691"/>
    <lineage>
        <taxon>Eukaryota</taxon>
        <taxon>Metazoa</taxon>
        <taxon>Ecdysozoa</taxon>
        <taxon>Arthropoda</taxon>
        <taxon>Hexapoda</taxon>
        <taxon>Insecta</taxon>
        <taxon>Pterygota</taxon>
        <taxon>Neoptera</taxon>
        <taxon>Endopterygota</taxon>
        <taxon>Diptera</taxon>
        <taxon>Brachycera</taxon>
        <taxon>Stratiomyomorpha</taxon>
        <taxon>Stratiomyidae</taxon>
        <taxon>Hermetiinae</taxon>
        <taxon>Hermetia</taxon>
    </lineage>
</organism>
<evidence type="ECO:0000256" key="2">
    <source>
        <dbReference type="ARBA" id="ARBA00010464"/>
    </source>
</evidence>
<dbReference type="GO" id="GO:0032044">
    <property type="term" value="C:DSIF complex"/>
    <property type="evidence" value="ECO:0007669"/>
    <property type="project" value="TreeGrafter"/>
</dbReference>
<dbReference type="AlphaFoldDB" id="A0A7R8UNE8"/>
<dbReference type="InterPro" id="IPR009287">
    <property type="entry name" value="Spt4"/>
</dbReference>
<dbReference type="InParanoid" id="A0A7R8UNE8"/>
<keyword evidence="4" id="KW-0678">Repressor</keyword>
<keyword evidence="5" id="KW-0479">Metal-binding</keyword>
<protein>
    <recommendedName>
        <fullName evidence="3 12">Transcription elongation factor SPT4</fullName>
    </recommendedName>
</protein>
<dbReference type="EMBL" id="LR899011">
    <property type="protein sequence ID" value="CAD7084066.1"/>
    <property type="molecule type" value="Genomic_DNA"/>
</dbReference>
<evidence type="ECO:0000256" key="9">
    <source>
        <dbReference type="ARBA" id="ARBA00023159"/>
    </source>
</evidence>
<dbReference type="Proteomes" id="UP000594454">
    <property type="component" value="Chromosome 3"/>
</dbReference>
<sequence length="116" mass="13368">MSFEAIPKDLRGLRACLVCSLVKTFEQFEYDGCDNCEGFLQMKNNKDQVYDCTSNNFDGLIAVMNPGDSWVTKWQRTDRFCKGIYAISVSGRLQNATIRDMKSQGIRYRSRDTTQR</sequence>
<reference evidence="14 15" key="1">
    <citation type="submission" date="2020-11" db="EMBL/GenBank/DDBJ databases">
        <authorList>
            <person name="Wallbank WR R."/>
            <person name="Pardo Diaz C."/>
            <person name="Kozak K."/>
            <person name="Martin S."/>
            <person name="Jiggins C."/>
            <person name="Moest M."/>
            <person name="Warren A I."/>
            <person name="Generalovic N T."/>
            <person name="Byers J.R.P. K."/>
            <person name="Montejo-Kovacevich G."/>
            <person name="Yen C E."/>
        </authorList>
    </citation>
    <scope>NUCLEOTIDE SEQUENCE [LARGE SCALE GENOMIC DNA]</scope>
</reference>
<keyword evidence="8" id="KW-0805">Transcription regulation</keyword>
<keyword evidence="6" id="KW-0863">Zinc-finger</keyword>
<evidence type="ECO:0000259" key="13">
    <source>
        <dbReference type="SMART" id="SM01389"/>
    </source>
</evidence>
<evidence type="ECO:0000256" key="3">
    <source>
        <dbReference type="ARBA" id="ARBA00020182"/>
    </source>
</evidence>
<evidence type="ECO:0000256" key="7">
    <source>
        <dbReference type="ARBA" id="ARBA00022833"/>
    </source>
</evidence>
<dbReference type="Pfam" id="PF06093">
    <property type="entry name" value="Spt4"/>
    <property type="match status" value="1"/>
</dbReference>
<dbReference type="InterPro" id="IPR022800">
    <property type="entry name" value="Spt4/RpoE2_Znf"/>
</dbReference>
<dbReference type="FunCoup" id="A0A7R8UNE8">
    <property type="interactions" value="1366"/>
</dbReference>
<dbReference type="GO" id="GO:0008270">
    <property type="term" value="F:zinc ion binding"/>
    <property type="evidence" value="ECO:0007669"/>
    <property type="project" value="UniProtKB-KW"/>
</dbReference>
<dbReference type="Gene3D" id="3.30.40.210">
    <property type="match status" value="1"/>
</dbReference>
<dbReference type="InterPro" id="IPR038510">
    <property type="entry name" value="Spt4_sf"/>
</dbReference>
<keyword evidence="9" id="KW-0010">Activator</keyword>
<dbReference type="PIRSF" id="PIRSF025023">
    <property type="entry name" value="Spt4"/>
    <property type="match status" value="1"/>
</dbReference>
<dbReference type="GO" id="GO:0000993">
    <property type="term" value="F:RNA polymerase II complex binding"/>
    <property type="evidence" value="ECO:0007669"/>
    <property type="project" value="TreeGrafter"/>
</dbReference>
<evidence type="ECO:0000256" key="1">
    <source>
        <dbReference type="ARBA" id="ARBA00004123"/>
    </source>
</evidence>
<evidence type="ECO:0000313" key="15">
    <source>
        <dbReference type="Proteomes" id="UP000594454"/>
    </source>
</evidence>
<comment type="function">
    <text evidence="12">Component of the DRB sensitivity-inducing factor complex (DSIF complex), which regulates transcription elongation by RNA polymerase II.</text>
</comment>
<evidence type="ECO:0000256" key="5">
    <source>
        <dbReference type="ARBA" id="ARBA00022723"/>
    </source>
</evidence>
<feature type="domain" description="Spt4/RpoE2 zinc finger" evidence="13">
    <location>
        <begin position="13"/>
        <end position="90"/>
    </location>
</feature>
<dbReference type="FunFam" id="3.30.40.210:FF:000001">
    <property type="entry name" value="Transcription elongation factor SPT4"/>
    <property type="match status" value="1"/>
</dbReference>
<name>A0A7R8UNE8_HERIL</name>
<dbReference type="PANTHER" id="PTHR12882">
    <property type="entry name" value="SUPPRESSOR OF TY 4"/>
    <property type="match status" value="1"/>
</dbReference>
<keyword evidence="15" id="KW-1185">Reference proteome</keyword>
<dbReference type="GO" id="GO:0006355">
    <property type="term" value="P:regulation of DNA-templated transcription"/>
    <property type="evidence" value="ECO:0007669"/>
    <property type="project" value="InterPro"/>
</dbReference>
<evidence type="ECO:0000256" key="10">
    <source>
        <dbReference type="ARBA" id="ARBA00023163"/>
    </source>
</evidence>
<keyword evidence="10 12" id="KW-0804">Transcription</keyword>
<evidence type="ECO:0000256" key="6">
    <source>
        <dbReference type="ARBA" id="ARBA00022771"/>
    </source>
</evidence>
<dbReference type="InterPro" id="IPR029040">
    <property type="entry name" value="RPABC4/Spt4"/>
</dbReference>
<dbReference type="SUPFAM" id="SSF63393">
    <property type="entry name" value="RNA polymerase subunits"/>
    <property type="match status" value="1"/>
</dbReference>
<dbReference type="CDD" id="cd07973">
    <property type="entry name" value="Spt4"/>
    <property type="match status" value="1"/>
</dbReference>
<keyword evidence="7" id="KW-0862">Zinc</keyword>
<dbReference type="GO" id="GO:0140673">
    <property type="term" value="P:transcription elongation-coupled chromatin remodeling"/>
    <property type="evidence" value="ECO:0007669"/>
    <property type="project" value="InterPro"/>
</dbReference>
<dbReference type="OMA" id="NCKNANS"/>
<comment type="subcellular location">
    <subcellularLocation>
        <location evidence="1 12">Nucleus</location>
    </subcellularLocation>
</comment>
<evidence type="ECO:0000256" key="12">
    <source>
        <dbReference type="PIRNR" id="PIRNR025023"/>
    </source>
</evidence>
<dbReference type="PANTHER" id="PTHR12882:SF1">
    <property type="entry name" value="TRANSCRIPTION ELONGATION FACTOR SPT4"/>
    <property type="match status" value="1"/>
</dbReference>
<dbReference type="SMART" id="SM01389">
    <property type="entry name" value="Spt4"/>
    <property type="match status" value="1"/>
</dbReference>
<evidence type="ECO:0000256" key="4">
    <source>
        <dbReference type="ARBA" id="ARBA00022491"/>
    </source>
</evidence>
<keyword evidence="11 12" id="KW-0539">Nucleus</keyword>
<accession>A0A7R8UNE8</accession>
<gene>
    <name evidence="14" type="ORF">HERILL_LOCUS6982</name>
</gene>